<protein>
    <submittedName>
        <fullName evidence="2">Uncharacterized protein</fullName>
    </submittedName>
</protein>
<sequence>MAGSCYVQTLMLRTDEVTAPMAAGQPLFQPPLSCRLAACDSVCSLPCGRRTVSRERKLPRSDRVKPKNPGIGYLTSRRAGFGPPGNYISSANIRSNVLRIEFPVRAYEKRGLDSVFRVLAV</sequence>
<proteinExistence type="predicted"/>
<dbReference type="Proteomes" id="UP000325440">
    <property type="component" value="Unassembled WGS sequence"/>
</dbReference>
<keyword evidence="3" id="KW-1185">Reference proteome</keyword>
<evidence type="ECO:0000313" key="2">
    <source>
        <dbReference type="EMBL" id="VVC25601.1"/>
    </source>
</evidence>
<evidence type="ECO:0000256" key="1">
    <source>
        <dbReference type="SAM" id="MobiDB-lite"/>
    </source>
</evidence>
<dbReference type="EMBL" id="CABPRJ010000016">
    <property type="protein sequence ID" value="VVC25601.1"/>
    <property type="molecule type" value="Genomic_DNA"/>
</dbReference>
<feature type="compositionally biased region" description="Basic and acidic residues" evidence="1">
    <location>
        <begin position="54"/>
        <end position="65"/>
    </location>
</feature>
<dbReference type="AlphaFoldDB" id="A0A5E4M8A5"/>
<name>A0A5E4M8A5_9HEMI</name>
<reference evidence="2 3" key="1">
    <citation type="submission" date="2019-08" db="EMBL/GenBank/DDBJ databases">
        <authorList>
            <person name="Alioto T."/>
            <person name="Alioto T."/>
            <person name="Gomez Garrido J."/>
        </authorList>
    </citation>
    <scope>NUCLEOTIDE SEQUENCE [LARGE SCALE GENOMIC DNA]</scope>
</reference>
<gene>
    <name evidence="2" type="ORF">CINCED_3A016128</name>
</gene>
<organism evidence="2 3">
    <name type="scientific">Cinara cedri</name>
    <dbReference type="NCBI Taxonomy" id="506608"/>
    <lineage>
        <taxon>Eukaryota</taxon>
        <taxon>Metazoa</taxon>
        <taxon>Ecdysozoa</taxon>
        <taxon>Arthropoda</taxon>
        <taxon>Hexapoda</taxon>
        <taxon>Insecta</taxon>
        <taxon>Pterygota</taxon>
        <taxon>Neoptera</taxon>
        <taxon>Paraneoptera</taxon>
        <taxon>Hemiptera</taxon>
        <taxon>Sternorrhyncha</taxon>
        <taxon>Aphidomorpha</taxon>
        <taxon>Aphidoidea</taxon>
        <taxon>Aphididae</taxon>
        <taxon>Lachninae</taxon>
        <taxon>Cinara</taxon>
    </lineage>
</organism>
<accession>A0A5E4M8A5</accession>
<evidence type="ECO:0000313" key="3">
    <source>
        <dbReference type="Proteomes" id="UP000325440"/>
    </source>
</evidence>
<feature type="region of interest" description="Disordered" evidence="1">
    <location>
        <begin position="54"/>
        <end position="77"/>
    </location>
</feature>